<dbReference type="OrthoDB" id="6099217at2"/>
<protein>
    <submittedName>
        <fullName evidence="1">Uncharacterized protein</fullName>
    </submittedName>
</protein>
<evidence type="ECO:0000313" key="2">
    <source>
        <dbReference type="Proteomes" id="UP000322634"/>
    </source>
</evidence>
<dbReference type="RefSeq" id="WP_148352478.1">
    <property type="nucleotide sequence ID" value="NZ_JBHSBF010000012.1"/>
</dbReference>
<name>A0A5D0U384_9ACTN</name>
<dbReference type="Proteomes" id="UP000322634">
    <property type="component" value="Unassembled WGS sequence"/>
</dbReference>
<organism evidence="1 2">
    <name type="scientific">Actinomadura syzygii</name>
    <dbReference type="NCBI Taxonomy" id="1427538"/>
    <lineage>
        <taxon>Bacteria</taxon>
        <taxon>Bacillati</taxon>
        <taxon>Actinomycetota</taxon>
        <taxon>Actinomycetes</taxon>
        <taxon>Streptosporangiales</taxon>
        <taxon>Thermomonosporaceae</taxon>
        <taxon>Actinomadura</taxon>
    </lineage>
</organism>
<sequence>MIDAAGTAAARVRGAADGAARRLRLAADFYVGDRSRYGRAELSFLRWEIARGVLNPPAHRPPGSPWWRAVNDRLLRDKAEAALLADGYRGEPSSRAVLLWTEFVRRPSPAAWYRAHNASVVTGYLENETLALRELPAERFMMNVALVRVLYAHALVARPRLALGVFAPLGAPLGDPRGGSVGFFLDLRRAFPERYPLRGLRVEDLVAAEGPLPRALDYGVIVPRLVHLFEFASGSLDIPGMDALTSGGVPCYARPPSRADWHGRAALRLSTRLTAYALRTRA</sequence>
<keyword evidence="2" id="KW-1185">Reference proteome</keyword>
<evidence type="ECO:0000313" key="1">
    <source>
        <dbReference type="EMBL" id="TYC12537.1"/>
    </source>
</evidence>
<comment type="caution">
    <text evidence="1">The sequence shown here is derived from an EMBL/GenBank/DDBJ whole genome shotgun (WGS) entry which is preliminary data.</text>
</comment>
<reference evidence="1 2" key="1">
    <citation type="submission" date="2019-08" db="EMBL/GenBank/DDBJ databases">
        <title>Actinomadura sp. nov. CYP1-5 isolated from mountain soil.</title>
        <authorList>
            <person name="Songsumanus A."/>
            <person name="Kuncharoen N."/>
            <person name="Kudo T."/>
            <person name="Yuki M."/>
            <person name="Igarashi Y."/>
            <person name="Tanasupawat S."/>
        </authorList>
    </citation>
    <scope>NUCLEOTIDE SEQUENCE [LARGE SCALE GENOMIC DNA]</scope>
    <source>
        <strain evidence="1 2">GKU157</strain>
    </source>
</reference>
<dbReference type="AlphaFoldDB" id="A0A5D0U384"/>
<gene>
    <name evidence="1" type="ORF">FXF65_25255</name>
</gene>
<accession>A0A5D0U384</accession>
<proteinExistence type="predicted"/>
<dbReference type="EMBL" id="VSFF01000009">
    <property type="protein sequence ID" value="TYC12537.1"/>
    <property type="molecule type" value="Genomic_DNA"/>
</dbReference>